<evidence type="ECO:0000256" key="1">
    <source>
        <dbReference type="ARBA" id="ARBA00023015"/>
    </source>
</evidence>
<dbReference type="InterPro" id="IPR035472">
    <property type="entry name" value="RpiR-like_SIS"/>
</dbReference>
<comment type="caution">
    <text evidence="6">The sequence shown here is derived from an EMBL/GenBank/DDBJ whole genome shotgun (WGS) entry which is preliminary data.</text>
</comment>
<dbReference type="SUPFAM" id="SSF53697">
    <property type="entry name" value="SIS domain"/>
    <property type="match status" value="1"/>
</dbReference>
<evidence type="ECO:0000259" key="4">
    <source>
        <dbReference type="PROSITE" id="PS51071"/>
    </source>
</evidence>
<dbReference type="EMBL" id="AYSH01000007">
    <property type="protein sequence ID" value="EST90390.1"/>
    <property type="molecule type" value="Genomic_DNA"/>
</dbReference>
<name>V6Q6V0_9ENTE</name>
<dbReference type="GO" id="GO:0003700">
    <property type="term" value="F:DNA-binding transcription factor activity"/>
    <property type="evidence" value="ECO:0007669"/>
    <property type="project" value="InterPro"/>
</dbReference>
<dbReference type="PANTHER" id="PTHR30514">
    <property type="entry name" value="GLUCOKINASE"/>
    <property type="match status" value="1"/>
</dbReference>
<dbReference type="GO" id="GO:0097367">
    <property type="term" value="F:carbohydrate derivative binding"/>
    <property type="evidence" value="ECO:0007669"/>
    <property type="project" value="InterPro"/>
</dbReference>
<dbReference type="RefSeq" id="WP_023605876.1">
    <property type="nucleotide sequence ID" value="NZ_AYSH01000007.1"/>
</dbReference>
<dbReference type="SUPFAM" id="SSF46689">
    <property type="entry name" value="Homeodomain-like"/>
    <property type="match status" value="1"/>
</dbReference>
<dbReference type="STRING" id="1408226.T233_00532"/>
<keyword evidence="2" id="KW-0238">DNA-binding</keyword>
<evidence type="ECO:0000256" key="2">
    <source>
        <dbReference type="ARBA" id="ARBA00023125"/>
    </source>
</evidence>
<dbReference type="PROSITE" id="PS51464">
    <property type="entry name" value="SIS"/>
    <property type="match status" value="1"/>
</dbReference>
<dbReference type="Pfam" id="PF01380">
    <property type="entry name" value="SIS"/>
    <property type="match status" value="1"/>
</dbReference>
<accession>V6Q6V0</accession>
<dbReference type="AlphaFoldDB" id="V6Q6V0"/>
<dbReference type="eggNOG" id="COG1737">
    <property type="taxonomic scope" value="Bacteria"/>
</dbReference>
<dbReference type="InterPro" id="IPR001347">
    <property type="entry name" value="SIS_dom"/>
</dbReference>
<dbReference type="Pfam" id="PF01418">
    <property type="entry name" value="HTH_6"/>
    <property type="match status" value="1"/>
</dbReference>
<dbReference type="InterPro" id="IPR000281">
    <property type="entry name" value="HTH_RpiR"/>
</dbReference>
<organism evidence="6 7">
    <name type="scientific">Vagococcus lutrae LBD1</name>
    <dbReference type="NCBI Taxonomy" id="1408226"/>
    <lineage>
        <taxon>Bacteria</taxon>
        <taxon>Bacillati</taxon>
        <taxon>Bacillota</taxon>
        <taxon>Bacilli</taxon>
        <taxon>Lactobacillales</taxon>
        <taxon>Enterococcaceae</taxon>
        <taxon>Vagococcus</taxon>
    </lineage>
</organism>
<dbReference type="Gene3D" id="3.40.50.10490">
    <property type="entry name" value="Glucose-6-phosphate isomerase like protein, domain 1"/>
    <property type="match status" value="1"/>
</dbReference>
<dbReference type="PANTHER" id="PTHR30514:SF10">
    <property type="entry name" value="MURR_RPIR FAMILY TRANSCRIPTIONAL REGULATOR"/>
    <property type="match status" value="1"/>
</dbReference>
<dbReference type="Gene3D" id="1.10.10.10">
    <property type="entry name" value="Winged helix-like DNA-binding domain superfamily/Winged helix DNA-binding domain"/>
    <property type="match status" value="1"/>
</dbReference>
<keyword evidence="3" id="KW-0804">Transcription</keyword>
<dbReference type="InterPro" id="IPR009057">
    <property type="entry name" value="Homeodomain-like_sf"/>
</dbReference>
<evidence type="ECO:0008006" key="8">
    <source>
        <dbReference type="Google" id="ProtNLM"/>
    </source>
</evidence>
<feature type="domain" description="SIS" evidence="5">
    <location>
        <begin position="124"/>
        <end position="265"/>
    </location>
</feature>
<dbReference type="PROSITE" id="PS51071">
    <property type="entry name" value="HTH_RPIR"/>
    <property type="match status" value="1"/>
</dbReference>
<evidence type="ECO:0000313" key="6">
    <source>
        <dbReference type="EMBL" id="EST90390.1"/>
    </source>
</evidence>
<dbReference type="InterPro" id="IPR047640">
    <property type="entry name" value="RpiR-like"/>
</dbReference>
<keyword evidence="1" id="KW-0805">Transcription regulation</keyword>
<dbReference type="InterPro" id="IPR046348">
    <property type="entry name" value="SIS_dom_sf"/>
</dbReference>
<dbReference type="Proteomes" id="UP000018126">
    <property type="component" value="Unassembled WGS sequence"/>
</dbReference>
<evidence type="ECO:0000256" key="3">
    <source>
        <dbReference type="ARBA" id="ARBA00023163"/>
    </source>
</evidence>
<dbReference type="InterPro" id="IPR036388">
    <property type="entry name" value="WH-like_DNA-bd_sf"/>
</dbReference>
<dbReference type="GO" id="GO:1901135">
    <property type="term" value="P:carbohydrate derivative metabolic process"/>
    <property type="evidence" value="ECO:0007669"/>
    <property type="project" value="InterPro"/>
</dbReference>
<keyword evidence="7" id="KW-1185">Reference proteome</keyword>
<evidence type="ECO:0000313" key="7">
    <source>
        <dbReference type="Proteomes" id="UP000018126"/>
    </source>
</evidence>
<gene>
    <name evidence="6" type="ORF">T233_00532</name>
</gene>
<protein>
    <recommendedName>
        <fullName evidence="8">RpiR family phosphosugar-binding transcriptional regulator</fullName>
    </recommendedName>
</protein>
<dbReference type="CDD" id="cd05013">
    <property type="entry name" value="SIS_RpiR"/>
    <property type="match status" value="1"/>
</dbReference>
<reference evidence="6 7" key="1">
    <citation type="journal article" date="2013" name="Genome Announc.">
        <title>High-Quality Draft Genome Sequence of Vagococcus lutrae Strain LBD1, Isolated from the Largemouth Bass Micropterus salmoides.</title>
        <authorList>
            <person name="Lebreton F."/>
            <person name="Valentino M.D."/>
            <person name="Duncan L.B."/>
            <person name="Zeng Q."/>
            <person name="Manson McGuire A."/>
            <person name="Earl A.M."/>
            <person name="Gilmore M.S."/>
        </authorList>
    </citation>
    <scope>NUCLEOTIDE SEQUENCE [LARGE SCALE GENOMIC DNA]</scope>
    <source>
        <strain evidence="6 7">LBD1</strain>
    </source>
</reference>
<dbReference type="GO" id="GO:0003677">
    <property type="term" value="F:DNA binding"/>
    <property type="evidence" value="ECO:0007669"/>
    <property type="project" value="UniProtKB-KW"/>
</dbReference>
<evidence type="ECO:0000259" key="5">
    <source>
        <dbReference type="PROSITE" id="PS51464"/>
    </source>
</evidence>
<sequence length="284" mass="31523">MIVINVKRRIESIYEELTKSEKKIADFVLISPEEVTLMTTSDLAKKTDASPATVTRFCKSIGMDSFAQLKVALASGINKTEPTEFSDIEANEKVESIKKKLLYNAHQSMADTTKHLDDTQIEKAVHSIEKAPIIYAFGIGASWLVAENFMQKFNRIGKSVVAISDIHIMLATLVSAPKDAIILLVSNSGNTKEIINLETSAKKHNIKSIGISQFGTNYLAKNADIPLHTVKPKEAELRSAATSSLHAQFMVIDILFFSYATKNYSEVYSTIEVSRKEVKDYNNI</sequence>
<feature type="domain" description="HTH rpiR-type" evidence="4">
    <location>
        <begin position="4"/>
        <end position="80"/>
    </location>
</feature>
<proteinExistence type="predicted"/>